<sequence length="292" mass="31108">MFESVGSGVYGSNMPDREDATSTDTPPVGYQITDEKPAPAPARRRGRPKAADVVAQLAELGGVTSLPDGPTDAYGLTPRQRRILETIKETVERRGYPPSIREMGDAVGLASSSSVAHQLKMLEQKGFLRRDPNRPRALEVLLPAAVDAPTVRSASDGGDETGFGDKAPQPVLVPVLGRIAAGGPILAEERVEDVFALPHQLVGDGTLFLLEVRGESMIDAAICDGDWVVVRQQSTADNGDIVAALLDDEATVKTFKRADGHVWLLPHNPAYSPIDGDHASILGKVVAVLRKV</sequence>
<evidence type="ECO:0000256" key="1">
    <source>
        <dbReference type="ARBA" id="ARBA00007484"/>
    </source>
</evidence>
<dbReference type="InterPro" id="IPR006200">
    <property type="entry name" value="LexA"/>
</dbReference>
<accession>A0ABP6ZMJ1</accession>
<evidence type="ECO:0000256" key="3">
    <source>
        <dbReference type="ARBA" id="ARBA00022705"/>
    </source>
</evidence>
<feature type="active site" description="For autocatalytic cleavage activity" evidence="12">
    <location>
        <position position="253"/>
    </location>
</feature>
<dbReference type="Gene3D" id="1.10.10.10">
    <property type="entry name" value="Winged helix-like DNA-binding domain superfamily/Winged helix DNA-binding domain"/>
    <property type="match status" value="1"/>
</dbReference>
<dbReference type="InterPro" id="IPR006197">
    <property type="entry name" value="Peptidase_S24_LexA"/>
</dbReference>
<evidence type="ECO:0000256" key="13">
    <source>
        <dbReference type="RuleBase" id="RU003991"/>
    </source>
</evidence>
<dbReference type="InterPro" id="IPR015927">
    <property type="entry name" value="Peptidase_S24_S26A/B/C"/>
</dbReference>
<feature type="active site" description="For autocatalytic cleavage activity" evidence="12">
    <location>
        <position position="216"/>
    </location>
</feature>
<dbReference type="EC" id="3.4.21.88" evidence="12"/>
<name>A0ABP6ZMJ1_9ACTN</name>
<keyword evidence="8 12" id="KW-0238">DNA-binding</keyword>
<feature type="DNA-binding region" description="H-T-H motif" evidence="12">
    <location>
        <begin position="100"/>
        <end position="120"/>
    </location>
</feature>
<dbReference type="InterPro" id="IPR039418">
    <property type="entry name" value="LexA-like"/>
</dbReference>
<dbReference type="Pfam" id="PF01726">
    <property type="entry name" value="LexA_DNA_bind"/>
    <property type="match status" value="1"/>
</dbReference>
<dbReference type="Proteomes" id="UP001501490">
    <property type="component" value="Unassembled WGS sequence"/>
</dbReference>
<keyword evidence="4 12" id="KW-0227">DNA damage</keyword>
<dbReference type="InterPro" id="IPR036286">
    <property type="entry name" value="LexA/Signal_pep-like_sf"/>
</dbReference>
<dbReference type="InterPro" id="IPR036388">
    <property type="entry name" value="WH-like_DNA-bd_sf"/>
</dbReference>
<dbReference type="InterPro" id="IPR036390">
    <property type="entry name" value="WH_DNA-bd_sf"/>
</dbReference>
<keyword evidence="5 12" id="KW-0378">Hydrolase</keyword>
<evidence type="ECO:0000313" key="18">
    <source>
        <dbReference type="Proteomes" id="UP001501490"/>
    </source>
</evidence>
<evidence type="ECO:0000259" key="16">
    <source>
        <dbReference type="Pfam" id="PF01726"/>
    </source>
</evidence>
<comment type="subunit">
    <text evidence="12">Homodimer.</text>
</comment>
<dbReference type="SUPFAM" id="SSF46785">
    <property type="entry name" value="Winged helix' DNA-binding domain"/>
    <property type="match status" value="1"/>
</dbReference>
<dbReference type="InterPro" id="IPR006199">
    <property type="entry name" value="LexA_DNA-bd_dom"/>
</dbReference>
<dbReference type="SUPFAM" id="SSF51306">
    <property type="entry name" value="LexA/Signal peptidase"/>
    <property type="match status" value="1"/>
</dbReference>
<evidence type="ECO:0000256" key="8">
    <source>
        <dbReference type="ARBA" id="ARBA00023125"/>
    </source>
</evidence>
<comment type="caution">
    <text evidence="17">The sequence shown here is derived from an EMBL/GenBank/DDBJ whole genome shotgun (WGS) entry which is preliminary data.</text>
</comment>
<proteinExistence type="inferred from homology"/>
<evidence type="ECO:0000256" key="12">
    <source>
        <dbReference type="HAMAP-Rule" id="MF_00015"/>
    </source>
</evidence>
<evidence type="ECO:0000313" key="17">
    <source>
        <dbReference type="EMBL" id="GAA3610849.1"/>
    </source>
</evidence>
<organism evidence="17 18">
    <name type="scientific">Microlunatus ginsengisoli</name>
    <dbReference type="NCBI Taxonomy" id="363863"/>
    <lineage>
        <taxon>Bacteria</taxon>
        <taxon>Bacillati</taxon>
        <taxon>Actinomycetota</taxon>
        <taxon>Actinomycetes</taxon>
        <taxon>Propionibacteriales</taxon>
        <taxon>Propionibacteriaceae</taxon>
        <taxon>Microlunatus</taxon>
    </lineage>
</organism>
<dbReference type="PANTHER" id="PTHR33516:SF2">
    <property type="entry name" value="LEXA REPRESSOR-RELATED"/>
    <property type="match status" value="1"/>
</dbReference>
<feature type="site" description="Cleavage; by autolysis" evidence="12">
    <location>
        <begin position="181"/>
        <end position="182"/>
    </location>
</feature>
<dbReference type="PRINTS" id="PR00726">
    <property type="entry name" value="LEXASERPTASE"/>
</dbReference>
<dbReference type="NCBIfam" id="TIGR00498">
    <property type="entry name" value="lexA"/>
    <property type="match status" value="1"/>
</dbReference>
<keyword evidence="2 12" id="KW-0678">Repressor</keyword>
<dbReference type="HAMAP" id="MF_00015">
    <property type="entry name" value="LexA"/>
    <property type="match status" value="1"/>
</dbReference>
<feature type="domain" description="LexA repressor DNA-binding" evidence="16">
    <location>
        <begin position="75"/>
        <end position="137"/>
    </location>
</feature>
<evidence type="ECO:0000256" key="4">
    <source>
        <dbReference type="ARBA" id="ARBA00022763"/>
    </source>
</evidence>
<evidence type="ECO:0000256" key="9">
    <source>
        <dbReference type="ARBA" id="ARBA00023163"/>
    </source>
</evidence>
<reference evidence="18" key="1">
    <citation type="journal article" date="2019" name="Int. J. Syst. Evol. Microbiol.">
        <title>The Global Catalogue of Microorganisms (GCM) 10K type strain sequencing project: providing services to taxonomists for standard genome sequencing and annotation.</title>
        <authorList>
            <consortium name="The Broad Institute Genomics Platform"/>
            <consortium name="The Broad Institute Genome Sequencing Center for Infectious Disease"/>
            <person name="Wu L."/>
            <person name="Ma J."/>
        </authorList>
    </citation>
    <scope>NUCLEOTIDE SEQUENCE [LARGE SCALE GENOMIC DNA]</scope>
    <source>
        <strain evidence="18">JCM 16929</strain>
    </source>
</reference>
<dbReference type="EMBL" id="BAABAB010000007">
    <property type="protein sequence ID" value="GAA3610849.1"/>
    <property type="molecule type" value="Genomic_DNA"/>
</dbReference>
<keyword evidence="11 12" id="KW-0742">SOS response</keyword>
<evidence type="ECO:0000256" key="11">
    <source>
        <dbReference type="ARBA" id="ARBA00023236"/>
    </source>
</evidence>
<evidence type="ECO:0000256" key="6">
    <source>
        <dbReference type="ARBA" id="ARBA00022813"/>
    </source>
</evidence>
<evidence type="ECO:0000256" key="2">
    <source>
        <dbReference type="ARBA" id="ARBA00022491"/>
    </source>
</evidence>
<keyword evidence="7 12" id="KW-0805">Transcription regulation</keyword>
<evidence type="ECO:0000256" key="14">
    <source>
        <dbReference type="SAM" id="MobiDB-lite"/>
    </source>
</evidence>
<evidence type="ECO:0000259" key="15">
    <source>
        <dbReference type="Pfam" id="PF00717"/>
    </source>
</evidence>
<comment type="function">
    <text evidence="12">Represses a number of genes involved in the response to DNA damage (SOS response), including recA and lexA. In the presence of single-stranded DNA, RecA interacts with LexA causing an autocatalytic cleavage which disrupts the DNA-binding part of LexA, leading to derepression of the SOS regulon and eventually DNA repair.</text>
</comment>
<gene>
    <name evidence="12" type="primary">lexA</name>
    <name evidence="17" type="ORF">GCM10022236_10680</name>
</gene>
<keyword evidence="10 12" id="KW-0234">DNA repair</keyword>
<dbReference type="CDD" id="cd06529">
    <property type="entry name" value="S24_LexA-like"/>
    <property type="match status" value="1"/>
</dbReference>
<protein>
    <recommendedName>
        <fullName evidence="12">LexA repressor</fullName>
        <ecNumber evidence="12">3.4.21.88</ecNumber>
    </recommendedName>
</protein>
<keyword evidence="6 12" id="KW-0068">Autocatalytic cleavage</keyword>
<keyword evidence="18" id="KW-1185">Reference proteome</keyword>
<evidence type="ECO:0000256" key="7">
    <source>
        <dbReference type="ARBA" id="ARBA00023015"/>
    </source>
</evidence>
<dbReference type="PANTHER" id="PTHR33516">
    <property type="entry name" value="LEXA REPRESSOR"/>
    <property type="match status" value="1"/>
</dbReference>
<feature type="domain" description="Peptidase S24/S26A/S26B/S26C" evidence="15">
    <location>
        <begin position="174"/>
        <end position="286"/>
    </location>
</feature>
<keyword evidence="9 12" id="KW-0804">Transcription</keyword>
<comment type="similarity">
    <text evidence="1 12 13">Belongs to the peptidase S24 family.</text>
</comment>
<dbReference type="Pfam" id="PF00717">
    <property type="entry name" value="Peptidase_S24"/>
    <property type="match status" value="1"/>
</dbReference>
<dbReference type="InterPro" id="IPR050077">
    <property type="entry name" value="LexA_repressor"/>
</dbReference>
<comment type="catalytic activity">
    <reaction evidence="12">
        <text>Hydrolysis of Ala-|-Gly bond in repressor LexA.</text>
        <dbReference type="EC" id="3.4.21.88"/>
    </reaction>
</comment>
<feature type="region of interest" description="Disordered" evidence="14">
    <location>
        <begin position="1"/>
        <end position="47"/>
    </location>
</feature>
<evidence type="ECO:0000256" key="10">
    <source>
        <dbReference type="ARBA" id="ARBA00023204"/>
    </source>
</evidence>
<dbReference type="Gene3D" id="2.10.109.10">
    <property type="entry name" value="Umud Fragment, subunit A"/>
    <property type="match status" value="1"/>
</dbReference>
<evidence type="ECO:0000256" key="5">
    <source>
        <dbReference type="ARBA" id="ARBA00022801"/>
    </source>
</evidence>
<keyword evidence="3 12" id="KW-0235">DNA replication</keyword>